<dbReference type="PATRIC" id="fig|86105.3.peg.1639"/>
<dbReference type="InterPro" id="IPR015967">
    <property type="entry name" value="Rcmb_RecR_Znf"/>
</dbReference>
<organism evidence="9 10">
    <name type="scientific">Candidatus Jidaibacter acanthamoebae</name>
    <dbReference type="NCBI Taxonomy" id="86105"/>
    <lineage>
        <taxon>Bacteria</taxon>
        <taxon>Pseudomonadati</taxon>
        <taxon>Pseudomonadota</taxon>
        <taxon>Alphaproteobacteria</taxon>
        <taxon>Rickettsiales</taxon>
        <taxon>Candidatus Midichloriaceae</taxon>
        <taxon>Candidatus Jidaibacter</taxon>
    </lineage>
</organism>
<reference evidence="9 10" key="1">
    <citation type="submission" date="2014-11" db="EMBL/GenBank/DDBJ databases">
        <title>A Rickettsiales Symbiont of Amoebae With Ancient Features.</title>
        <authorList>
            <person name="Schulz F."/>
            <person name="Martijn J."/>
            <person name="Wascher F."/>
            <person name="Kostanjsek R."/>
            <person name="Ettema T.J."/>
            <person name="Horn M."/>
        </authorList>
    </citation>
    <scope>NUCLEOTIDE SEQUENCE [LARGE SCALE GENOMIC DNA]</scope>
    <source>
        <strain evidence="9 10">UWC36</strain>
    </source>
</reference>
<dbReference type="Pfam" id="PF02132">
    <property type="entry name" value="RecR_ZnF"/>
    <property type="match status" value="1"/>
</dbReference>
<dbReference type="Gene3D" id="3.40.1360.10">
    <property type="match status" value="1"/>
</dbReference>
<proteinExistence type="inferred from homology"/>
<dbReference type="AlphaFoldDB" id="A0A0C1QFX0"/>
<name>A0A0C1QFX0_9RICK</name>
<evidence type="ECO:0000256" key="4">
    <source>
        <dbReference type="ARBA" id="ARBA00022833"/>
    </source>
</evidence>
<feature type="domain" description="Toprim" evidence="8">
    <location>
        <begin position="82"/>
        <end position="177"/>
    </location>
</feature>
<feature type="zinc finger region" description="C4-type" evidence="7">
    <location>
        <begin position="59"/>
        <end position="74"/>
    </location>
</feature>
<protein>
    <recommendedName>
        <fullName evidence="7">Recombination protein RecR</fullName>
    </recommendedName>
</protein>
<evidence type="ECO:0000313" key="9">
    <source>
        <dbReference type="EMBL" id="KIE04464.1"/>
    </source>
</evidence>
<dbReference type="SMART" id="SM00493">
    <property type="entry name" value="TOPRIM"/>
    <property type="match status" value="1"/>
</dbReference>
<keyword evidence="5 7" id="KW-0233">DNA recombination</keyword>
<dbReference type="Pfam" id="PF21175">
    <property type="entry name" value="RecR_C"/>
    <property type="match status" value="1"/>
</dbReference>
<sequence>MINMNNSTLDKLISTIAKLPGLGPRSARRIVLHLIKSPDALMLPLAEQLTQAAEEIKICEVCGNVDVVSPCNICNDEKRDDSIVCVVETVSDLWALERSNFFKGKYHVLGGTLSALGGRPPESLNFNSLSTRVAKGAIQEVIIATNATLEGQTTGHYIVDLLTPFEVKITRLAYGIPMGGELDYMDEGTLNLALKMRQDF</sequence>
<dbReference type="PANTHER" id="PTHR30446:SF0">
    <property type="entry name" value="RECOMBINATION PROTEIN RECR"/>
    <property type="match status" value="1"/>
</dbReference>
<dbReference type="GO" id="GO:0006310">
    <property type="term" value="P:DNA recombination"/>
    <property type="evidence" value="ECO:0007669"/>
    <property type="project" value="UniProtKB-UniRule"/>
</dbReference>
<keyword evidence="4 7" id="KW-0862">Zinc</keyword>
<dbReference type="InterPro" id="IPR023627">
    <property type="entry name" value="Rcmb_RecR"/>
</dbReference>
<evidence type="ECO:0000256" key="7">
    <source>
        <dbReference type="HAMAP-Rule" id="MF_00017"/>
    </source>
</evidence>
<dbReference type="Gene3D" id="1.10.8.420">
    <property type="entry name" value="RecR Domain 1"/>
    <property type="match status" value="1"/>
</dbReference>
<dbReference type="InterPro" id="IPR000093">
    <property type="entry name" value="DNA_Rcmb_RecR"/>
</dbReference>
<gene>
    <name evidence="9" type="primary">recR_2</name>
    <name evidence="7" type="synonym">recR</name>
    <name evidence="9" type="ORF">NF27_HQ00020</name>
</gene>
<evidence type="ECO:0000256" key="6">
    <source>
        <dbReference type="ARBA" id="ARBA00023204"/>
    </source>
</evidence>
<dbReference type="PROSITE" id="PS50880">
    <property type="entry name" value="TOPRIM"/>
    <property type="match status" value="1"/>
</dbReference>
<keyword evidence="2 7" id="KW-0227">DNA damage</keyword>
<evidence type="ECO:0000259" key="8">
    <source>
        <dbReference type="PROSITE" id="PS50880"/>
    </source>
</evidence>
<comment type="caution">
    <text evidence="9">The sequence shown here is derived from an EMBL/GenBank/DDBJ whole genome shotgun (WGS) entry which is preliminary data.</text>
</comment>
<dbReference type="HAMAP" id="MF_00017">
    <property type="entry name" value="RecR"/>
    <property type="match status" value="1"/>
</dbReference>
<accession>A0A0C1QFX0</accession>
<evidence type="ECO:0000256" key="5">
    <source>
        <dbReference type="ARBA" id="ARBA00023172"/>
    </source>
</evidence>
<dbReference type="Pfam" id="PF13662">
    <property type="entry name" value="Toprim_4"/>
    <property type="match status" value="1"/>
</dbReference>
<keyword evidence="10" id="KW-1185">Reference proteome</keyword>
<evidence type="ECO:0000313" key="10">
    <source>
        <dbReference type="Proteomes" id="UP000031258"/>
    </source>
</evidence>
<keyword evidence="3 7" id="KW-0863">Zinc-finger</keyword>
<dbReference type="GO" id="GO:0003677">
    <property type="term" value="F:DNA binding"/>
    <property type="evidence" value="ECO:0007669"/>
    <property type="project" value="UniProtKB-UniRule"/>
</dbReference>
<comment type="function">
    <text evidence="7">May play a role in DNA repair. It seems to be involved in an RecBC-independent recombinational process of DNA repair. It may act with RecF and RecO.</text>
</comment>
<dbReference type="InterPro" id="IPR034137">
    <property type="entry name" value="TOPRIM_RecR"/>
</dbReference>
<dbReference type="Proteomes" id="UP000031258">
    <property type="component" value="Unassembled WGS sequence"/>
</dbReference>
<dbReference type="Gene3D" id="6.10.250.240">
    <property type="match status" value="1"/>
</dbReference>
<dbReference type="STRING" id="86105.NF27_HQ00020"/>
<comment type="similarity">
    <text evidence="7">Belongs to the RecR family.</text>
</comment>
<evidence type="ECO:0000256" key="1">
    <source>
        <dbReference type="ARBA" id="ARBA00022723"/>
    </source>
</evidence>
<dbReference type="EMBL" id="JSWE01000184">
    <property type="protein sequence ID" value="KIE04464.1"/>
    <property type="molecule type" value="Genomic_DNA"/>
</dbReference>
<evidence type="ECO:0000256" key="2">
    <source>
        <dbReference type="ARBA" id="ARBA00022763"/>
    </source>
</evidence>
<dbReference type="PROSITE" id="PS01300">
    <property type="entry name" value="RECR"/>
    <property type="match status" value="1"/>
</dbReference>
<dbReference type="InterPro" id="IPR006171">
    <property type="entry name" value="TOPRIM_dom"/>
</dbReference>
<evidence type="ECO:0000256" key="3">
    <source>
        <dbReference type="ARBA" id="ARBA00022771"/>
    </source>
</evidence>
<dbReference type="GO" id="GO:0008270">
    <property type="term" value="F:zinc ion binding"/>
    <property type="evidence" value="ECO:0007669"/>
    <property type="project" value="UniProtKB-KW"/>
</dbReference>
<keyword evidence="1 7" id="KW-0479">Metal-binding</keyword>
<dbReference type="NCBIfam" id="TIGR00615">
    <property type="entry name" value="recR"/>
    <property type="match status" value="1"/>
</dbReference>
<dbReference type="GO" id="GO:0006281">
    <property type="term" value="P:DNA repair"/>
    <property type="evidence" value="ECO:0007669"/>
    <property type="project" value="UniProtKB-UniRule"/>
</dbReference>
<dbReference type="CDD" id="cd01025">
    <property type="entry name" value="TOPRIM_recR"/>
    <property type="match status" value="1"/>
</dbReference>
<keyword evidence="6 7" id="KW-0234">DNA repair</keyword>
<dbReference type="SUPFAM" id="SSF111304">
    <property type="entry name" value="Recombination protein RecR"/>
    <property type="match status" value="1"/>
</dbReference>
<dbReference type="PANTHER" id="PTHR30446">
    <property type="entry name" value="RECOMBINATION PROTEIN RECR"/>
    <property type="match status" value="1"/>
</dbReference>
<dbReference type="Pfam" id="PF21176">
    <property type="entry name" value="RecR_HhH"/>
    <property type="match status" value="1"/>
</dbReference>